<name>E3N422_CAERE</name>
<dbReference type="Proteomes" id="UP000008281">
    <property type="component" value="Unassembled WGS sequence"/>
</dbReference>
<dbReference type="PANTHER" id="PTHR20855:SF127">
    <property type="entry name" value="PROGESTIN AND ADIPOQ RECEPTOR-LIKE PROTEIN 1"/>
    <property type="match status" value="1"/>
</dbReference>
<keyword evidence="5" id="KW-0472">Membrane</keyword>
<comment type="subcellular location">
    <subcellularLocation>
        <location evidence="1">Membrane</location>
        <topology evidence="1">Multi-pass membrane protein</topology>
    </subcellularLocation>
</comment>
<dbReference type="AlphaFoldDB" id="E3N422"/>
<evidence type="ECO:0000256" key="5">
    <source>
        <dbReference type="ARBA" id="ARBA00023136"/>
    </source>
</evidence>
<evidence type="ECO:0000256" key="3">
    <source>
        <dbReference type="ARBA" id="ARBA00022692"/>
    </source>
</evidence>
<dbReference type="InParanoid" id="E3N422"/>
<dbReference type="GO" id="GO:0033211">
    <property type="term" value="P:adiponectin-activated signaling pathway"/>
    <property type="evidence" value="ECO:0007669"/>
    <property type="project" value="TreeGrafter"/>
</dbReference>
<dbReference type="InterPro" id="IPR004254">
    <property type="entry name" value="AdipoR/HlyIII-related"/>
</dbReference>
<reference evidence="7" key="1">
    <citation type="submission" date="2007-07" db="EMBL/GenBank/DDBJ databases">
        <title>PCAP assembly of the Caenorhabditis remanei genome.</title>
        <authorList>
            <consortium name="The Caenorhabditis remanei Sequencing Consortium"/>
            <person name="Wilson R.K."/>
        </authorList>
    </citation>
    <scope>NUCLEOTIDE SEQUENCE [LARGE SCALE GENOMIC DNA]</scope>
    <source>
        <strain evidence="7">PB4641</strain>
    </source>
</reference>
<gene>
    <name evidence="7" type="ORF">CRE_24680</name>
</gene>
<dbReference type="EMBL" id="DS268522">
    <property type="protein sequence ID" value="EFO85245.1"/>
    <property type="molecule type" value="Genomic_DNA"/>
</dbReference>
<dbReference type="Pfam" id="PF03006">
    <property type="entry name" value="HlyIII"/>
    <property type="match status" value="1"/>
</dbReference>
<dbReference type="OrthoDB" id="5585746at2759"/>
<evidence type="ECO:0000313" key="7">
    <source>
        <dbReference type="EMBL" id="EFO85245.1"/>
    </source>
</evidence>
<evidence type="ECO:0000256" key="2">
    <source>
        <dbReference type="ARBA" id="ARBA00007018"/>
    </source>
</evidence>
<dbReference type="OMA" id="TIPERWM"/>
<organism evidence="8">
    <name type="scientific">Caenorhabditis remanei</name>
    <name type="common">Caenorhabditis vulgaris</name>
    <dbReference type="NCBI Taxonomy" id="31234"/>
    <lineage>
        <taxon>Eukaryota</taxon>
        <taxon>Metazoa</taxon>
        <taxon>Ecdysozoa</taxon>
        <taxon>Nematoda</taxon>
        <taxon>Chromadorea</taxon>
        <taxon>Rhabditida</taxon>
        <taxon>Rhabditina</taxon>
        <taxon>Rhabditomorpha</taxon>
        <taxon>Rhabditoidea</taxon>
        <taxon>Rhabditidae</taxon>
        <taxon>Peloderinae</taxon>
        <taxon>Caenorhabditis</taxon>
    </lineage>
</organism>
<dbReference type="GO" id="GO:0005886">
    <property type="term" value="C:plasma membrane"/>
    <property type="evidence" value="ECO:0007669"/>
    <property type="project" value="TreeGrafter"/>
</dbReference>
<keyword evidence="6" id="KW-0479">Metal-binding</keyword>
<keyword evidence="6" id="KW-0862">Zinc</keyword>
<comment type="similarity">
    <text evidence="2">Belongs to the ADIPOR family.</text>
</comment>
<protein>
    <submittedName>
        <fullName evidence="7">Uncharacterized protein</fullName>
    </submittedName>
</protein>
<dbReference type="GO" id="GO:0046872">
    <property type="term" value="F:metal ion binding"/>
    <property type="evidence" value="ECO:0007669"/>
    <property type="project" value="UniProtKB-KW"/>
</dbReference>
<evidence type="ECO:0000256" key="4">
    <source>
        <dbReference type="ARBA" id="ARBA00022989"/>
    </source>
</evidence>
<keyword evidence="8" id="KW-1185">Reference proteome</keyword>
<dbReference type="eggNOG" id="KOG0748">
    <property type="taxonomic scope" value="Eukaryota"/>
</dbReference>
<evidence type="ECO:0000256" key="1">
    <source>
        <dbReference type="ARBA" id="ARBA00004141"/>
    </source>
</evidence>
<dbReference type="HOGENOM" id="CLU_023075_5_2_1"/>
<dbReference type="GO" id="GO:0038023">
    <property type="term" value="F:signaling receptor activity"/>
    <property type="evidence" value="ECO:0007669"/>
    <property type="project" value="TreeGrafter"/>
</dbReference>
<feature type="binding site" evidence="6">
    <location>
        <position position="48"/>
    </location>
    <ligand>
        <name>Zn(2+)</name>
        <dbReference type="ChEBI" id="CHEBI:29105"/>
    </ligand>
</feature>
<keyword evidence="3" id="KW-0812">Transmembrane</keyword>
<feature type="binding site" evidence="6">
    <location>
        <position position="52"/>
    </location>
    <ligand>
        <name>Zn(2+)</name>
        <dbReference type="ChEBI" id="CHEBI:29105"/>
    </ligand>
</feature>
<evidence type="ECO:0000313" key="8">
    <source>
        <dbReference type="Proteomes" id="UP000008281"/>
    </source>
</evidence>
<sequence length="81" mass="9290">MAFLYLLGAALYATRTPERFFPGKCDIWVSTINVIIQSVIAQFQFQSHQLFHTCVVIAAFVHYYGISEMAFARLNEQCPVR</sequence>
<dbReference type="STRING" id="31234.E3N422"/>
<dbReference type="PANTHER" id="PTHR20855">
    <property type="entry name" value="ADIPOR/PROGESTIN RECEPTOR-RELATED"/>
    <property type="match status" value="1"/>
</dbReference>
<accession>E3N422</accession>
<evidence type="ECO:0000256" key="6">
    <source>
        <dbReference type="PIRSR" id="PIRSR604254-1"/>
    </source>
</evidence>
<keyword evidence="4" id="KW-1133">Transmembrane helix</keyword>
<proteinExistence type="inferred from homology"/>